<dbReference type="AlphaFoldDB" id="A0A6M8B8W1"/>
<dbReference type="HAMAP" id="MF_00386">
    <property type="entry name" value="UPF0161_YidD"/>
    <property type="match status" value="1"/>
</dbReference>
<protein>
    <recommendedName>
        <fullName evidence="1">Putative membrane protein insertion efficiency factor</fullName>
    </recommendedName>
</protein>
<dbReference type="SMART" id="SM01234">
    <property type="entry name" value="Haemolytic"/>
    <property type="match status" value="1"/>
</dbReference>
<reference evidence="2 3" key="1">
    <citation type="submission" date="2020-05" db="EMBL/GenBank/DDBJ databases">
        <title>Actinomyces sp. zg-325.</title>
        <authorList>
            <person name="Yang C."/>
        </authorList>
    </citation>
    <scope>NUCLEOTIDE SEQUENCE [LARGE SCALE GENOMIC DNA]</scope>
    <source>
        <strain evidence="3">zg-325</strain>
    </source>
</reference>
<dbReference type="InterPro" id="IPR002696">
    <property type="entry name" value="Membr_insert_effic_factor_YidD"/>
</dbReference>
<evidence type="ECO:0000313" key="3">
    <source>
        <dbReference type="Proteomes" id="UP000504752"/>
    </source>
</evidence>
<organism evidence="2 3">
    <name type="scientific">Actinomyces marmotae</name>
    <dbReference type="NCBI Taxonomy" id="2737173"/>
    <lineage>
        <taxon>Bacteria</taxon>
        <taxon>Bacillati</taxon>
        <taxon>Actinomycetota</taxon>
        <taxon>Actinomycetes</taxon>
        <taxon>Actinomycetales</taxon>
        <taxon>Actinomycetaceae</taxon>
        <taxon>Actinomyces</taxon>
    </lineage>
</organism>
<dbReference type="Pfam" id="PF01809">
    <property type="entry name" value="YidD"/>
    <property type="match status" value="1"/>
</dbReference>
<dbReference type="Proteomes" id="UP000504752">
    <property type="component" value="Chromosome"/>
</dbReference>
<dbReference type="GO" id="GO:0005886">
    <property type="term" value="C:plasma membrane"/>
    <property type="evidence" value="ECO:0007669"/>
    <property type="project" value="UniProtKB-SubCell"/>
</dbReference>
<dbReference type="NCBIfam" id="TIGR00278">
    <property type="entry name" value="membrane protein insertion efficiency factor YidD"/>
    <property type="match status" value="1"/>
</dbReference>
<evidence type="ECO:0000313" key="2">
    <source>
        <dbReference type="EMBL" id="QKD80496.1"/>
    </source>
</evidence>
<dbReference type="KEGG" id="amam:HPC72_10000"/>
<accession>A0A6M8B8W1</accession>
<proteinExistence type="inferred from homology"/>
<dbReference type="RefSeq" id="WP_159624293.1">
    <property type="nucleotide sequence ID" value="NZ_CP053642.1"/>
</dbReference>
<name>A0A6M8B8W1_9ACTO</name>
<dbReference type="EMBL" id="CP053642">
    <property type="protein sequence ID" value="QKD80496.1"/>
    <property type="molecule type" value="Genomic_DNA"/>
</dbReference>
<gene>
    <name evidence="2" type="primary">yidD</name>
    <name evidence="2" type="ORF">HPC72_10000</name>
</gene>
<sequence length="101" mass="11293">MIDSPGARPSPPARAMAACVHAYQHWISPAIPARCRYYPTCSSYAVEALGAHGALKGLALAAWRVLRCNPWSRGGVDHVPDRGRWRYHYPHDIPRFELEKG</sequence>
<keyword evidence="3" id="KW-1185">Reference proteome</keyword>
<keyword evidence="1" id="KW-0472">Membrane</keyword>
<dbReference type="PANTHER" id="PTHR33383:SF1">
    <property type="entry name" value="MEMBRANE PROTEIN INSERTION EFFICIENCY FACTOR-RELATED"/>
    <property type="match status" value="1"/>
</dbReference>
<keyword evidence="1" id="KW-1003">Cell membrane</keyword>
<comment type="function">
    <text evidence="1">Could be involved in insertion of integral membrane proteins into the membrane.</text>
</comment>
<evidence type="ECO:0000256" key="1">
    <source>
        <dbReference type="HAMAP-Rule" id="MF_00386"/>
    </source>
</evidence>
<comment type="similarity">
    <text evidence="1">Belongs to the UPF0161 family.</text>
</comment>
<dbReference type="PANTHER" id="PTHR33383">
    <property type="entry name" value="MEMBRANE PROTEIN INSERTION EFFICIENCY FACTOR-RELATED"/>
    <property type="match status" value="1"/>
</dbReference>
<comment type="subcellular location">
    <subcellularLocation>
        <location evidence="1">Cell membrane</location>
        <topology evidence="1">Peripheral membrane protein</topology>
        <orientation evidence="1">Cytoplasmic side</orientation>
    </subcellularLocation>
</comment>